<dbReference type="Proteomes" id="UP000198211">
    <property type="component" value="Unassembled WGS sequence"/>
</dbReference>
<evidence type="ECO:0000313" key="3">
    <source>
        <dbReference type="Proteomes" id="UP000198211"/>
    </source>
</evidence>
<protein>
    <submittedName>
        <fullName evidence="2">RxLR effector protein</fullName>
    </submittedName>
</protein>
<proteinExistence type="predicted"/>
<comment type="caution">
    <text evidence="2">The sequence shown here is derived from an EMBL/GenBank/DDBJ whole genome shotgun (WGS) entry which is preliminary data.</text>
</comment>
<accession>A0A225WDK5</accession>
<reference evidence="3" key="1">
    <citation type="submission" date="2017-03" db="EMBL/GenBank/DDBJ databases">
        <title>Phytopthora megakarya and P. palmivora, two closely related causual agents of cacao black pod achieved similar genome size and gene model numbers by different mechanisms.</title>
        <authorList>
            <person name="Ali S."/>
            <person name="Shao J."/>
            <person name="Larry D.J."/>
            <person name="Kronmiller B."/>
            <person name="Shen D."/>
            <person name="Strem M.D."/>
            <person name="Melnick R.L."/>
            <person name="Guiltinan M.J."/>
            <person name="Tyler B.M."/>
            <person name="Meinhardt L.W."/>
            <person name="Bailey B.A."/>
        </authorList>
    </citation>
    <scope>NUCLEOTIDE SEQUENCE [LARGE SCALE GENOMIC DNA]</scope>
    <source>
        <strain evidence="3">zdho120</strain>
    </source>
</reference>
<sequence>MDATIAHTRPVLVATLLAVVVLQSCINAISTDFLPTNSPNLHHASSVQGKRNLRIQPLATADAVDDRLDERGLNLGVKLKDLTTSATKTLEKFALSAKINKITNNQLATDKSFTKLNVDKVKSNLLESQEFLKWVRSVNKAYKQNVEEGEAAIVTTLTTHYGDKALANLLNEAKGVASTVGVGSEGTPKKWIHS</sequence>
<dbReference type="EMBL" id="NBNE01001050">
    <property type="protein sequence ID" value="OWZ15803.1"/>
    <property type="molecule type" value="Genomic_DNA"/>
</dbReference>
<evidence type="ECO:0000313" key="2">
    <source>
        <dbReference type="EMBL" id="OWZ15803.1"/>
    </source>
</evidence>
<organism evidence="2 3">
    <name type="scientific">Phytophthora megakarya</name>
    <dbReference type="NCBI Taxonomy" id="4795"/>
    <lineage>
        <taxon>Eukaryota</taxon>
        <taxon>Sar</taxon>
        <taxon>Stramenopiles</taxon>
        <taxon>Oomycota</taxon>
        <taxon>Peronosporomycetes</taxon>
        <taxon>Peronosporales</taxon>
        <taxon>Peronosporaceae</taxon>
        <taxon>Phytophthora</taxon>
    </lineage>
</organism>
<gene>
    <name evidence="2" type="ORF">PHMEG_00010496</name>
</gene>
<evidence type="ECO:0000256" key="1">
    <source>
        <dbReference type="SAM" id="SignalP"/>
    </source>
</evidence>
<keyword evidence="3" id="KW-1185">Reference proteome</keyword>
<feature type="signal peptide" evidence="1">
    <location>
        <begin position="1"/>
        <end position="28"/>
    </location>
</feature>
<dbReference type="OrthoDB" id="124845at2759"/>
<dbReference type="AlphaFoldDB" id="A0A225WDK5"/>
<name>A0A225WDK5_9STRA</name>
<keyword evidence="1" id="KW-0732">Signal</keyword>
<feature type="chain" id="PRO_5013279681" evidence="1">
    <location>
        <begin position="29"/>
        <end position="194"/>
    </location>
</feature>